<sequence length="397" mass="45817">MDFVNCSAKRSSKSCCGRETTVDSELGSCDHIYANLVECKSKGINTEDFVHVEPMTIASNKRNKDSRKRRAHSPNSNGFAYQSSPVFTRNKIGNEVEDLREPMHSSYRLPHDADFQCPRCGQRMEEPRLLSCLHPICLSCVYELMSKIPSKSEIRDKNRIYTQSDIYETCPLCDSHLPNANSAVPPPYYPLQHRSVMDTVRRKLVNRVLCDTCTDEVMALIQCSTCLRNFCSECGRQHEQQNIAEARTIKHLMRPLWEATKVRRTILCQIHPTHALRFYCIACQQVYKNFSFLHNIALSIQILFHLLYLMTYYFIRFINKVTCKECMWSIQHRGHASEDAVGVGKRVGTYLATMLQKARTYLNNLLIQYNHDVFSTNDLGEAHNVAKICKYVQLFMN</sequence>
<dbReference type="Gene3D" id="3.30.160.60">
    <property type="entry name" value="Classic Zinc Finger"/>
    <property type="match status" value="1"/>
</dbReference>
<dbReference type="PANTHER" id="PTHR25462:SF291">
    <property type="entry name" value="E3 UBIQUITIN-PROTEIN LIGASE TRIM45"/>
    <property type="match status" value="1"/>
</dbReference>
<dbReference type="PROSITE" id="PS00518">
    <property type="entry name" value="ZF_RING_1"/>
    <property type="match status" value="1"/>
</dbReference>
<keyword evidence="9" id="KW-1185">Reference proteome</keyword>
<dbReference type="Gene3D" id="3.30.40.10">
    <property type="entry name" value="Zinc/RING finger domain, C3HC4 (zinc finger)"/>
    <property type="match status" value="1"/>
</dbReference>
<dbReference type="EMBL" id="JAANIA010002538">
    <property type="protein sequence ID" value="KAG5312949.1"/>
    <property type="molecule type" value="Genomic_DNA"/>
</dbReference>
<keyword evidence="1" id="KW-0479">Metal-binding</keyword>
<comment type="caution">
    <text evidence="8">The sequence shown here is derived from an EMBL/GenBank/DDBJ whole genome shotgun (WGS) entry which is preliminary data.</text>
</comment>
<evidence type="ECO:0000256" key="1">
    <source>
        <dbReference type="ARBA" id="ARBA00022723"/>
    </source>
</evidence>
<evidence type="ECO:0000256" key="6">
    <source>
        <dbReference type="SAM" id="Phobius"/>
    </source>
</evidence>
<reference evidence="8" key="1">
    <citation type="submission" date="2020-02" db="EMBL/GenBank/DDBJ databases">
        <title>Relaxed selection underlies rapid genomic changes in the transitions from sociality to social parasitism in ants.</title>
        <authorList>
            <person name="Bi X."/>
        </authorList>
    </citation>
    <scope>NUCLEOTIDE SEQUENCE</scope>
    <source>
        <strain evidence="8">BGI-DK2014c</strain>
        <tissue evidence="8">Whole body</tissue>
    </source>
</reference>
<keyword evidence="6" id="KW-1133">Transmembrane helix</keyword>
<name>A0A836JGB8_9HYME</name>
<feature type="region of interest" description="Disordered" evidence="5">
    <location>
        <begin position="59"/>
        <end position="79"/>
    </location>
</feature>
<evidence type="ECO:0000313" key="8">
    <source>
        <dbReference type="EMBL" id="KAG5312949.1"/>
    </source>
</evidence>
<feature type="domain" description="RING-type" evidence="7">
    <location>
        <begin position="117"/>
        <end position="174"/>
    </location>
</feature>
<dbReference type="SMART" id="SM00184">
    <property type="entry name" value="RING"/>
    <property type="match status" value="1"/>
</dbReference>
<keyword evidence="6" id="KW-0472">Membrane</keyword>
<dbReference type="Proteomes" id="UP000668214">
    <property type="component" value="Unassembled WGS sequence"/>
</dbReference>
<dbReference type="PANTHER" id="PTHR25462">
    <property type="entry name" value="BONUS, ISOFORM C-RELATED"/>
    <property type="match status" value="1"/>
</dbReference>
<gene>
    <name evidence="8" type="primary">Trim45_1</name>
    <name evidence="8" type="ORF">G6Z78_0000780</name>
</gene>
<keyword evidence="6" id="KW-0812">Transmembrane</keyword>
<dbReference type="AlphaFoldDB" id="A0A836JGB8"/>
<evidence type="ECO:0000256" key="4">
    <source>
        <dbReference type="PROSITE-ProRule" id="PRU00175"/>
    </source>
</evidence>
<evidence type="ECO:0000259" key="7">
    <source>
        <dbReference type="PROSITE" id="PS50089"/>
    </source>
</evidence>
<dbReference type="SUPFAM" id="SSF57850">
    <property type="entry name" value="RING/U-box"/>
    <property type="match status" value="1"/>
</dbReference>
<evidence type="ECO:0000313" key="9">
    <source>
        <dbReference type="Proteomes" id="UP000668214"/>
    </source>
</evidence>
<evidence type="ECO:0000256" key="3">
    <source>
        <dbReference type="ARBA" id="ARBA00022833"/>
    </source>
</evidence>
<protein>
    <submittedName>
        <fullName evidence="8">TRI45 protein</fullName>
    </submittedName>
</protein>
<dbReference type="PROSITE" id="PS50089">
    <property type="entry name" value="ZF_RING_2"/>
    <property type="match status" value="1"/>
</dbReference>
<keyword evidence="3" id="KW-0862">Zinc</keyword>
<organism evidence="8 9">
    <name type="scientific">Pseudoatta argentina</name>
    <dbReference type="NCBI Taxonomy" id="621737"/>
    <lineage>
        <taxon>Eukaryota</taxon>
        <taxon>Metazoa</taxon>
        <taxon>Ecdysozoa</taxon>
        <taxon>Arthropoda</taxon>
        <taxon>Hexapoda</taxon>
        <taxon>Insecta</taxon>
        <taxon>Pterygota</taxon>
        <taxon>Neoptera</taxon>
        <taxon>Endopterygota</taxon>
        <taxon>Hymenoptera</taxon>
        <taxon>Apocrita</taxon>
        <taxon>Aculeata</taxon>
        <taxon>Formicoidea</taxon>
        <taxon>Formicidae</taxon>
        <taxon>Myrmicinae</taxon>
        <taxon>Pseudoatta</taxon>
    </lineage>
</organism>
<feature type="non-terminal residue" evidence="8">
    <location>
        <position position="397"/>
    </location>
</feature>
<dbReference type="InterPro" id="IPR047153">
    <property type="entry name" value="TRIM45/56/19-like"/>
</dbReference>
<feature type="transmembrane region" description="Helical" evidence="6">
    <location>
        <begin position="292"/>
        <end position="315"/>
    </location>
</feature>
<accession>A0A836JGB8</accession>
<feature type="non-terminal residue" evidence="8">
    <location>
        <position position="1"/>
    </location>
</feature>
<keyword evidence="2 4" id="KW-0863">Zinc-finger</keyword>
<dbReference type="GO" id="GO:0061630">
    <property type="term" value="F:ubiquitin protein ligase activity"/>
    <property type="evidence" value="ECO:0007669"/>
    <property type="project" value="TreeGrafter"/>
</dbReference>
<proteinExistence type="predicted"/>
<evidence type="ECO:0000256" key="2">
    <source>
        <dbReference type="ARBA" id="ARBA00022771"/>
    </source>
</evidence>
<dbReference type="InterPro" id="IPR013083">
    <property type="entry name" value="Znf_RING/FYVE/PHD"/>
</dbReference>
<evidence type="ECO:0000256" key="5">
    <source>
        <dbReference type="SAM" id="MobiDB-lite"/>
    </source>
</evidence>
<dbReference type="InterPro" id="IPR017907">
    <property type="entry name" value="Znf_RING_CS"/>
</dbReference>
<dbReference type="InterPro" id="IPR001841">
    <property type="entry name" value="Znf_RING"/>
</dbReference>
<dbReference type="GO" id="GO:0008270">
    <property type="term" value="F:zinc ion binding"/>
    <property type="evidence" value="ECO:0007669"/>
    <property type="project" value="UniProtKB-KW"/>
</dbReference>